<feature type="binding site" evidence="7">
    <location>
        <position position="21"/>
    </location>
    <ligand>
        <name>Ca(2+)</name>
        <dbReference type="ChEBI" id="CHEBI:29108"/>
    </ligand>
</feature>
<gene>
    <name evidence="10" type="primary">YDC1_3</name>
    <name evidence="10" type="ORF">H4R18_004618</name>
</gene>
<keyword evidence="5 9" id="KW-1133">Transmembrane helix</keyword>
<dbReference type="PANTHER" id="PTHR46187">
    <property type="entry name" value="ALKALINE CERAMIDASE 3"/>
    <property type="match status" value="1"/>
</dbReference>
<proteinExistence type="inferred from homology"/>
<feature type="transmembrane region" description="Helical" evidence="9">
    <location>
        <begin position="176"/>
        <end position="196"/>
    </location>
</feature>
<dbReference type="GO" id="GO:0016811">
    <property type="term" value="F:hydrolase activity, acting on carbon-nitrogen (but not peptide) bonds, in linear amides"/>
    <property type="evidence" value="ECO:0007669"/>
    <property type="project" value="InterPro"/>
</dbReference>
<evidence type="ECO:0000256" key="3">
    <source>
        <dbReference type="ARBA" id="ARBA00022692"/>
    </source>
</evidence>
<feature type="binding site" evidence="7">
    <location>
        <position position="34"/>
    </location>
    <ligand>
        <name>Ca(2+)</name>
        <dbReference type="ChEBI" id="CHEBI:29108"/>
    </ligand>
</feature>
<dbReference type="EMBL" id="JANBUL010000231">
    <property type="protein sequence ID" value="KAJ2778398.1"/>
    <property type="molecule type" value="Genomic_DNA"/>
</dbReference>
<evidence type="ECO:0000256" key="7">
    <source>
        <dbReference type="PIRSR" id="PIRSR608901-1"/>
    </source>
</evidence>
<comment type="subcellular location">
    <subcellularLocation>
        <location evidence="1">Membrane</location>
        <topology evidence="1">Multi-pass membrane protein</topology>
    </subcellularLocation>
</comment>
<feature type="binding site" evidence="7">
    <location>
        <position position="25"/>
    </location>
    <ligand>
        <name>Ca(2+)</name>
        <dbReference type="ChEBI" id="CHEBI:29108"/>
    </ligand>
</feature>
<sequence length="265" mass="29699">MAPVTTGPAGFWGDVTSSVDWCEPNYEWTPYIAEFFNSWSSMAMVVLGEACARMNPTGHGAFTLLGRSITVVGIGSWLFHATLKYSMQMTDELPMLWAMSIACYIAVTTQCPSVDRQRFKTALTGWTLLVTLLTAGFGGKVQFVLFQASFNAASLVMLYFCWRAKAELEAEQMDHVARLFFAGAKWYLAAGAVWLIDTNLCPYINGRDATSVLPFNMQLHAWWHIMASLGLVYLVVLMMGHYCMLKSIPFKLRFVLGVFPRIKAY</sequence>
<comment type="caution">
    <text evidence="10">The sequence shown here is derived from an EMBL/GenBank/DDBJ whole genome shotgun (WGS) entry which is preliminary data.</text>
</comment>
<dbReference type="GO" id="GO:0005789">
    <property type="term" value="C:endoplasmic reticulum membrane"/>
    <property type="evidence" value="ECO:0007669"/>
    <property type="project" value="TreeGrafter"/>
</dbReference>
<comment type="similarity">
    <text evidence="2">Belongs to the alkaline ceramidase family.</text>
</comment>
<feature type="transmembrane region" description="Helical" evidence="9">
    <location>
        <begin position="121"/>
        <end position="138"/>
    </location>
</feature>
<evidence type="ECO:0000256" key="8">
    <source>
        <dbReference type="PIRSR" id="PIRSR608901-2"/>
    </source>
</evidence>
<evidence type="ECO:0000313" key="11">
    <source>
        <dbReference type="Proteomes" id="UP001140217"/>
    </source>
</evidence>
<feature type="transmembrane region" description="Helical" evidence="9">
    <location>
        <begin position="64"/>
        <end position="83"/>
    </location>
</feature>
<feature type="binding site" evidence="8">
    <location>
        <position position="224"/>
    </location>
    <ligand>
        <name>Zn(2+)</name>
        <dbReference type="ChEBI" id="CHEBI:29105"/>
        <note>catalytic</note>
    </ligand>
</feature>
<dbReference type="Pfam" id="PF05875">
    <property type="entry name" value="Ceramidase"/>
    <property type="match status" value="1"/>
</dbReference>
<keyword evidence="6 9" id="KW-0472">Membrane</keyword>
<evidence type="ECO:0000256" key="5">
    <source>
        <dbReference type="ARBA" id="ARBA00022989"/>
    </source>
</evidence>
<keyword evidence="7" id="KW-0106">Calcium</keyword>
<evidence type="ECO:0000256" key="9">
    <source>
        <dbReference type="SAM" id="Phobius"/>
    </source>
</evidence>
<evidence type="ECO:0000256" key="4">
    <source>
        <dbReference type="ARBA" id="ARBA00022801"/>
    </source>
</evidence>
<dbReference type="GO" id="GO:0046514">
    <property type="term" value="P:ceramide catabolic process"/>
    <property type="evidence" value="ECO:0007669"/>
    <property type="project" value="TreeGrafter"/>
</dbReference>
<dbReference type="InterPro" id="IPR008901">
    <property type="entry name" value="ACER"/>
</dbReference>
<feature type="binding site" evidence="8">
    <location>
        <position position="220"/>
    </location>
    <ligand>
        <name>Zn(2+)</name>
        <dbReference type="ChEBI" id="CHEBI:29105"/>
        <note>catalytic</note>
    </ligand>
</feature>
<dbReference type="AlphaFoldDB" id="A0A9W8H3S4"/>
<evidence type="ECO:0000256" key="6">
    <source>
        <dbReference type="ARBA" id="ARBA00023136"/>
    </source>
</evidence>
<evidence type="ECO:0000313" key="10">
    <source>
        <dbReference type="EMBL" id="KAJ2778398.1"/>
    </source>
</evidence>
<feature type="binding site" evidence="7">
    <location>
        <position position="23"/>
    </location>
    <ligand>
        <name>Ca(2+)</name>
        <dbReference type="ChEBI" id="CHEBI:29108"/>
    </ligand>
</feature>
<reference evidence="10" key="1">
    <citation type="submission" date="2022-07" db="EMBL/GenBank/DDBJ databases">
        <title>Phylogenomic reconstructions and comparative analyses of Kickxellomycotina fungi.</title>
        <authorList>
            <person name="Reynolds N.K."/>
            <person name="Stajich J.E."/>
            <person name="Barry K."/>
            <person name="Grigoriev I.V."/>
            <person name="Crous P."/>
            <person name="Smith M.E."/>
        </authorList>
    </citation>
    <scope>NUCLEOTIDE SEQUENCE</scope>
    <source>
        <strain evidence="10">NBRC 105414</strain>
    </source>
</reference>
<accession>A0A9W8H3S4</accession>
<dbReference type="GO" id="GO:0046872">
    <property type="term" value="F:metal ion binding"/>
    <property type="evidence" value="ECO:0007669"/>
    <property type="project" value="UniProtKB-KW"/>
</dbReference>
<evidence type="ECO:0000256" key="1">
    <source>
        <dbReference type="ARBA" id="ARBA00004141"/>
    </source>
</evidence>
<keyword evidence="3 9" id="KW-0812">Transmembrane</keyword>
<feature type="binding site" evidence="7">
    <location>
        <position position="20"/>
    </location>
    <ligand>
        <name>Ca(2+)</name>
        <dbReference type="ChEBI" id="CHEBI:29108"/>
    </ligand>
</feature>
<feature type="binding site" evidence="8">
    <location>
        <position position="80"/>
    </location>
    <ligand>
        <name>Zn(2+)</name>
        <dbReference type="ChEBI" id="CHEBI:29105"/>
        <note>catalytic</note>
    </ligand>
</feature>
<dbReference type="PANTHER" id="PTHR46187:SF3">
    <property type="entry name" value="ALKALINE CERAMIDASE 3"/>
    <property type="match status" value="1"/>
</dbReference>
<dbReference type="OrthoDB" id="187171at2759"/>
<feature type="transmembrane region" description="Helical" evidence="9">
    <location>
        <begin position="144"/>
        <end position="164"/>
    </location>
</feature>
<evidence type="ECO:0000256" key="2">
    <source>
        <dbReference type="ARBA" id="ARBA00009780"/>
    </source>
</evidence>
<name>A0A9W8H3S4_9FUNG</name>
<organism evidence="10 11">
    <name type="scientific">Coemansia javaensis</name>
    <dbReference type="NCBI Taxonomy" id="2761396"/>
    <lineage>
        <taxon>Eukaryota</taxon>
        <taxon>Fungi</taxon>
        <taxon>Fungi incertae sedis</taxon>
        <taxon>Zoopagomycota</taxon>
        <taxon>Kickxellomycotina</taxon>
        <taxon>Kickxellomycetes</taxon>
        <taxon>Kickxellales</taxon>
        <taxon>Kickxellaceae</taxon>
        <taxon>Coemansia</taxon>
    </lineage>
</organism>
<dbReference type="Proteomes" id="UP001140217">
    <property type="component" value="Unassembled WGS sequence"/>
</dbReference>
<dbReference type="GO" id="GO:0046513">
    <property type="term" value="P:ceramide biosynthetic process"/>
    <property type="evidence" value="ECO:0007669"/>
    <property type="project" value="TreeGrafter"/>
</dbReference>
<feature type="transmembrane region" description="Helical" evidence="9">
    <location>
        <begin position="221"/>
        <end position="244"/>
    </location>
</feature>
<keyword evidence="7" id="KW-0479">Metal-binding</keyword>
<comment type="cofactor">
    <cofactor evidence="8">
        <name>Zn(2+)</name>
        <dbReference type="ChEBI" id="CHEBI:29105"/>
    </cofactor>
</comment>
<keyword evidence="4" id="KW-0378">Hydrolase</keyword>
<feature type="transmembrane region" description="Helical" evidence="9">
    <location>
        <begin position="95"/>
        <end position="114"/>
    </location>
</feature>
<protein>
    <submittedName>
        <fullName evidence="10">Alkaline ceramidase ydc1</fullName>
    </submittedName>
</protein>
<keyword evidence="8" id="KW-0862">Zinc</keyword>
<keyword evidence="11" id="KW-1185">Reference proteome</keyword>